<evidence type="ECO:0000313" key="3">
    <source>
        <dbReference type="EMBL" id="MBY6219250.1"/>
    </source>
</evidence>
<dbReference type="Pfam" id="PF12833">
    <property type="entry name" value="HTH_18"/>
    <property type="match status" value="1"/>
</dbReference>
<name>A0A9Q3XEU7_9SPHN</name>
<feature type="region of interest" description="Disordered" evidence="1">
    <location>
        <begin position="1"/>
        <end position="34"/>
    </location>
</feature>
<dbReference type="GO" id="GO:0003700">
    <property type="term" value="F:DNA-binding transcription factor activity"/>
    <property type="evidence" value="ECO:0007669"/>
    <property type="project" value="InterPro"/>
</dbReference>
<feature type="compositionally biased region" description="Polar residues" evidence="1">
    <location>
        <begin position="1"/>
        <end position="11"/>
    </location>
</feature>
<gene>
    <name evidence="3" type="ORF">KUV31_12955</name>
</gene>
<dbReference type="GO" id="GO:0043565">
    <property type="term" value="F:sequence-specific DNA binding"/>
    <property type="evidence" value="ECO:0007669"/>
    <property type="project" value="InterPro"/>
</dbReference>
<dbReference type="EMBL" id="JAHVKP010000001">
    <property type="protein sequence ID" value="MBY6219250.1"/>
    <property type="molecule type" value="Genomic_DNA"/>
</dbReference>
<organism evidence="3 4">
    <name type="scientific">Qipengyuania aquimaris</name>
    <dbReference type="NCBI Taxonomy" id="255984"/>
    <lineage>
        <taxon>Bacteria</taxon>
        <taxon>Pseudomonadati</taxon>
        <taxon>Pseudomonadota</taxon>
        <taxon>Alphaproteobacteria</taxon>
        <taxon>Sphingomonadales</taxon>
        <taxon>Erythrobacteraceae</taxon>
        <taxon>Qipengyuania</taxon>
    </lineage>
</organism>
<accession>A0A9Q3XEU7</accession>
<dbReference type="AlphaFoldDB" id="A0A9Q3XEU7"/>
<evidence type="ECO:0000256" key="1">
    <source>
        <dbReference type="SAM" id="MobiDB-lite"/>
    </source>
</evidence>
<evidence type="ECO:0000259" key="2">
    <source>
        <dbReference type="PROSITE" id="PS01124"/>
    </source>
</evidence>
<dbReference type="RefSeq" id="WP_222405862.1">
    <property type="nucleotide sequence ID" value="NZ_JAHVKP010000001.1"/>
</dbReference>
<protein>
    <submittedName>
        <fullName evidence="3">AraC family transcriptional regulator</fullName>
    </submittedName>
</protein>
<sequence length="331" mass="37064">MSREGQGTSPGQEPGKLLSRTGRTRGGDPLAFNHQPSPDLAPWFTWFSVTDAEIPDGHQIVDGMFNDHAIIRIMFCGHWTAQTRDGEVVLDPGEKGMTVYFGPQTKVMPIVGSGKIKVLSVHLGPGAASVLGGPSQEDMLDRIVDHDKLVGHGSLSSRFHIDGTPHEWLKTFEHELRKFLQINDTAPPDPITLAFEHETLANPSFALTEFAKRQDYSTRTVERIIKRDYGLSPKQVCRRARALDMAAALLGVAMEEEEAELRLRYFDQSHLIREIKAFFGTTPQELRNGNHPFLRLNLEVRQSRRVQALSLLPPDTIEPWRDPTAEPFSGE</sequence>
<dbReference type="Proteomes" id="UP000824927">
    <property type="component" value="Unassembled WGS sequence"/>
</dbReference>
<dbReference type="PROSITE" id="PS01124">
    <property type="entry name" value="HTH_ARAC_FAMILY_2"/>
    <property type="match status" value="1"/>
</dbReference>
<comment type="caution">
    <text evidence="3">The sequence shown here is derived from an EMBL/GenBank/DDBJ whole genome shotgun (WGS) entry which is preliminary data.</text>
</comment>
<proteinExistence type="predicted"/>
<reference evidence="3" key="1">
    <citation type="submission" date="2021-06" db="EMBL/GenBank/DDBJ databases">
        <title>50 bacteria genomes isolated from Dapeng, Shenzhen, China.</title>
        <authorList>
            <person name="Zheng W."/>
            <person name="Yu S."/>
            <person name="Huang Y."/>
        </authorList>
    </citation>
    <scope>NUCLEOTIDE SEQUENCE</scope>
    <source>
        <strain evidence="3">DP4N28-2</strain>
    </source>
</reference>
<evidence type="ECO:0000313" key="4">
    <source>
        <dbReference type="Proteomes" id="UP000824927"/>
    </source>
</evidence>
<dbReference type="InterPro" id="IPR018060">
    <property type="entry name" value="HTH_AraC"/>
</dbReference>
<dbReference type="SMART" id="SM00342">
    <property type="entry name" value="HTH_ARAC"/>
    <property type="match status" value="1"/>
</dbReference>
<dbReference type="Gene3D" id="1.10.10.60">
    <property type="entry name" value="Homeodomain-like"/>
    <property type="match status" value="1"/>
</dbReference>
<feature type="domain" description="HTH araC/xylS-type" evidence="2">
    <location>
        <begin position="190"/>
        <end position="289"/>
    </location>
</feature>